<dbReference type="PANTHER" id="PTHR46518:SF1">
    <property type="entry name" value="OUTER DYNEIN ARM-DOCKING COMPLEX SUBUNIT 3"/>
    <property type="match status" value="1"/>
</dbReference>
<evidence type="ECO:0000256" key="2">
    <source>
        <dbReference type="SAM" id="MobiDB-lite"/>
    </source>
</evidence>
<dbReference type="GO" id="GO:0036064">
    <property type="term" value="C:ciliary basal body"/>
    <property type="evidence" value="ECO:0007669"/>
    <property type="project" value="TreeGrafter"/>
</dbReference>
<feature type="coiled-coil region" evidence="1">
    <location>
        <begin position="214"/>
        <end position="255"/>
    </location>
</feature>
<reference evidence="3" key="1">
    <citation type="submission" date="2021-12" db="EMBL/GenBank/DDBJ databases">
        <title>Prjna785345.</title>
        <authorList>
            <person name="Rujirawat T."/>
            <person name="Krajaejun T."/>
        </authorList>
    </citation>
    <scope>NUCLEOTIDE SEQUENCE</scope>
    <source>
        <strain evidence="3">Pi057C3</strain>
    </source>
</reference>
<dbReference type="GO" id="GO:0036158">
    <property type="term" value="P:outer dynein arm assembly"/>
    <property type="evidence" value="ECO:0007669"/>
    <property type="project" value="InterPro"/>
</dbReference>
<feature type="coiled-coil region" evidence="1">
    <location>
        <begin position="431"/>
        <end position="496"/>
    </location>
</feature>
<name>A0AAD5LTM6_PYTIN</name>
<dbReference type="EMBL" id="JAKCXM010000524">
    <property type="protein sequence ID" value="KAJ0393148.1"/>
    <property type="molecule type" value="Genomic_DNA"/>
</dbReference>
<evidence type="ECO:0000313" key="4">
    <source>
        <dbReference type="Proteomes" id="UP001209570"/>
    </source>
</evidence>
<dbReference type="InterPro" id="IPR033192">
    <property type="entry name" value="ODAD3"/>
</dbReference>
<evidence type="ECO:0000313" key="3">
    <source>
        <dbReference type="EMBL" id="KAJ0393148.1"/>
    </source>
</evidence>
<comment type="caution">
    <text evidence="3">The sequence shown here is derived from an EMBL/GenBank/DDBJ whole genome shotgun (WGS) entry which is preliminary data.</text>
</comment>
<dbReference type="GO" id="GO:0097542">
    <property type="term" value="C:ciliary tip"/>
    <property type="evidence" value="ECO:0007669"/>
    <property type="project" value="TreeGrafter"/>
</dbReference>
<sequence>MAPADDVAYDAAADAVADGVAKVGLDDAVGRDDARDFDFVVFGYECDDDEDDYLAPADHVADGVAYDAADDVAEAGRDDARDFDFVVFGYECDDDEADFLDESCIKDQCEDDEDALKPGSVGMDSRNEEELVIQIPPHDGSQTERTRGTFGGRQRWISGGNGSVSGAPSDMKATAAASLVSPRRMGPKTKVTAPSVQSFLSSMGILVGEETHIVDKEVNEIAILRREYDTIKNANAKKEAEIRLYETKLDEEMADRGVYNHMIQRLTAEALTAKKITLEKEKQLEVLKQELTTSTAALLAARQEKTAAENVYKKLYQDWWEKKQEKIHALDDMQQAVEQTRLKFEILEQREVSRKKHVQDAIGEMKMKESRRLRHESNAQIAHFSVIQEELSDTDVKLLAVETEFKRIMEAAGTNDVDKIIAKFLSRDDTLRALKEEHAVADARMRKLKERHKQLNETLGALRGSAINSRTIYQEMDQTAERLKDIEKDAATLSEKFNRTNVMMDAFRACMLKCLTKLSTEAGAKSNAGIRRPQHVNASSTLDTNGSSSNGHFEDESGYGNGGAMSSGNSGGGAGGGNGSHEITIDDDVVIDRTMRKKLVGLIINRGRRGKKVATPQQTQH</sequence>
<protein>
    <submittedName>
        <fullName evidence="3">Uncharacterized protein</fullName>
    </submittedName>
</protein>
<accession>A0AAD5LTM6</accession>
<dbReference type="GO" id="GO:0003341">
    <property type="term" value="P:cilium movement"/>
    <property type="evidence" value="ECO:0007669"/>
    <property type="project" value="InterPro"/>
</dbReference>
<dbReference type="GO" id="GO:0035253">
    <property type="term" value="C:ciliary rootlet"/>
    <property type="evidence" value="ECO:0007669"/>
    <property type="project" value="TreeGrafter"/>
</dbReference>
<gene>
    <name evidence="3" type="ORF">P43SY_004944</name>
</gene>
<organism evidence="3 4">
    <name type="scientific">Pythium insidiosum</name>
    <name type="common">Pythiosis disease agent</name>
    <dbReference type="NCBI Taxonomy" id="114742"/>
    <lineage>
        <taxon>Eukaryota</taxon>
        <taxon>Sar</taxon>
        <taxon>Stramenopiles</taxon>
        <taxon>Oomycota</taxon>
        <taxon>Peronosporomycetes</taxon>
        <taxon>Pythiales</taxon>
        <taxon>Pythiaceae</taxon>
        <taxon>Pythium</taxon>
    </lineage>
</organism>
<dbReference type="AlphaFoldDB" id="A0AAD5LTM6"/>
<keyword evidence="4" id="KW-1185">Reference proteome</keyword>
<feature type="region of interest" description="Disordered" evidence="2">
    <location>
        <begin position="138"/>
        <end position="169"/>
    </location>
</feature>
<dbReference type="Proteomes" id="UP001209570">
    <property type="component" value="Unassembled WGS sequence"/>
</dbReference>
<feature type="compositionally biased region" description="Gly residues" evidence="2">
    <location>
        <begin position="559"/>
        <end position="579"/>
    </location>
</feature>
<evidence type="ECO:0000256" key="1">
    <source>
        <dbReference type="SAM" id="Coils"/>
    </source>
</evidence>
<feature type="compositionally biased region" description="Polar residues" evidence="2">
    <location>
        <begin position="536"/>
        <end position="551"/>
    </location>
</feature>
<proteinExistence type="predicted"/>
<keyword evidence="1" id="KW-0175">Coiled coil</keyword>
<feature type="region of interest" description="Disordered" evidence="2">
    <location>
        <begin position="524"/>
        <end position="580"/>
    </location>
</feature>
<dbReference type="PANTHER" id="PTHR46518">
    <property type="entry name" value="COILED-COIL DOMAIN-CONTAINING PROTEIN 151"/>
    <property type="match status" value="1"/>
</dbReference>